<protein>
    <submittedName>
        <fullName evidence="1">Uncharacterized protein</fullName>
    </submittedName>
</protein>
<gene>
    <name evidence="1" type="ORF">BYL167_LOCUS44569</name>
</gene>
<reference evidence="1" key="1">
    <citation type="submission" date="2021-02" db="EMBL/GenBank/DDBJ databases">
        <authorList>
            <person name="Nowell W R."/>
        </authorList>
    </citation>
    <scope>NUCLEOTIDE SEQUENCE</scope>
</reference>
<comment type="caution">
    <text evidence="1">The sequence shown here is derived from an EMBL/GenBank/DDBJ whole genome shotgun (WGS) entry which is preliminary data.</text>
</comment>
<sequence length="33" mass="3729">MYNILLGFPHLETLSLNNVSIPNIDENLTAIMK</sequence>
<dbReference type="AlphaFoldDB" id="A0A8S3ACK3"/>
<dbReference type="Proteomes" id="UP000681967">
    <property type="component" value="Unassembled WGS sequence"/>
</dbReference>
<evidence type="ECO:0000313" key="1">
    <source>
        <dbReference type="EMBL" id="CAF4713350.1"/>
    </source>
</evidence>
<dbReference type="EMBL" id="CAJOBH010121442">
    <property type="protein sequence ID" value="CAF4713350.1"/>
    <property type="molecule type" value="Genomic_DNA"/>
</dbReference>
<evidence type="ECO:0000313" key="2">
    <source>
        <dbReference type="Proteomes" id="UP000681967"/>
    </source>
</evidence>
<feature type="non-terminal residue" evidence="1">
    <location>
        <position position="33"/>
    </location>
</feature>
<name>A0A8S3ACK3_9BILA</name>
<accession>A0A8S3ACK3</accession>
<organism evidence="1 2">
    <name type="scientific">Rotaria magnacalcarata</name>
    <dbReference type="NCBI Taxonomy" id="392030"/>
    <lineage>
        <taxon>Eukaryota</taxon>
        <taxon>Metazoa</taxon>
        <taxon>Spiralia</taxon>
        <taxon>Gnathifera</taxon>
        <taxon>Rotifera</taxon>
        <taxon>Eurotatoria</taxon>
        <taxon>Bdelloidea</taxon>
        <taxon>Philodinida</taxon>
        <taxon>Philodinidae</taxon>
        <taxon>Rotaria</taxon>
    </lineage>
</organism>
<proteinExistence type="predicted"/>